<dbReference type="InterPro" id="IPR006683">
    <property type="entry name" value="Thioestr_dom"/>
</dbReference>
<proteinExistence type="predicted"/>
<dbReference type="AlphaFoldDB" id="A0A9W7XJJ4"/>
<evidence type="ECO:0000259" key="3">
    <source>
        <dbReference type="Pfam" id="PF03061"/>
    </source>
</evidence>
<dbReference type="PANTHER" id="PTHR47260:SF1">
    <property type="entry name" value="UPF0644 PROTEIN PB2B4.06"/>
    <property type="match status" value="1"/>
</dbReference>
<dbReference type="InterPro" id="IPR029069">
    <property type="entry name" value="HotDog_dom_sf"/>
</dbReference>
<dbReference type="Gene3D" id="3.10.129.10">
    <property type="entry name" value="Hotdog Thioesterase"/>
    <property type="match status" value="1"/>
</dbReference>
<comment type="caution">
    <text evidence="4">The sequence shown here is derived from an EMBL/GenBank/DDBJ whole genome shotgun (WGS) entry which is preliminary data.</text>
</comment>
<protein>
    <recommendedName>
        <fullName evidence="3">Thioesterase domain-containing protein</fullName>
    </recommendedName>
</protein>
<keyword evidence="5" id="KW-1185">Reference proteome</keyword>
<feature type="chain" id="PRO_5040749999" description="Thioesterase domain-containing protein" evidence="2">
    <location>
        <begin position="18"/>
        <end position="254"/>
    </location>
</feature>
<name>A0A9W7XJJ4_9FUNG</name>
<evidence type="ECO:0000313" key="5">
    <source>
        <dbReference type="Proteomes" id="UP001145021"/>
    </source>
</evidence>
<dbReference type="Pfam" id="PF03061">
    <property type="entry name" value="4HBT"/>
    <property type="match status" value="1"/>
</dbReference>
<gene>
    <name evidence="4" type="ORF">LPJ64_002489</name>
</gene>
<accession>A0A9W7XJJ4</accession>
<dbReference type="SUPFAM" id="SSF54637">
    <property type="entry name" value="Thioesterase/thiol ester dehydrase-isomerase"/>
    <property type="match status" value="1"/>
</dbReference>
<dbReference type="CDD" id="cd03443">
    <property type="entry name" value="PaaI_thioesterase"/>
    <property type="match status" value="1"/>
</dbReference>
<keyword evidence="2" id="KW-0732">Signal</keyword>
<feature type="region of interest" description="Disordered" evidence="1">
    <location>
        <begin position="35"/>
        <end position="59"/>
    </location>
</feature>
<sequence>MLATWATCCILFGVTVSLFGVDQGWITFVKAPSKNNDKQDASDKDAKPKTEQADEKVDPEETYKKFTDMLLRSDAAKECLENPDEWKRVPYFWDGGKNDRSKALVPGTLHGPDRLSVEPVMFLSRDRKRFVVILHIGKKLCGHDGIVHGGVQATLFDEITARPAFWNLPRNIALTATLKVNYRRPVAADQVLVFRTQLTNLEGRKATVAAQLEDTKGNLLSDAESLYISPSNEKLLPDLSSHIESIESVYPGNF</sequence>
<dbReference type="InterPro" id="IPR052061">
    <property type="entry name" value="PTE-AB_protein"/>
</dbReference>
<dbReference type="PANTHER" id="PTHR47260">
    <property type="entry name" value="UPF0644 PROTEIN PB2B4.06"/>
    <property type="match status" value="1"/>
</dbReference>
<feature type="signal peptide" evidence="2">
    <location>
        <begin position="1"/>
        <end position="17"/>
    </location>
</feature>
<evidence type="ECO:0000256" key="2">
    <source>
        <dbReference type="SAM" id="SignalP"/>
    </source>
</evidence>
<evidence type="ECO:0000313" key="4">
    <source>
        <dbReference type="EMBL" id="KAJ1645976.1"/>
    </source>
</evidence>
<reference evidence="4" key="1">
    <citation type="submission" date="2022-07" db="EMBL/GenBank/DDBJ databases">
        <title>Phylogenomic reconstructions and comparative analyses of Kickxellomycotina fungi.</title>
        <authorList>
            <person name="Reynolds N.K."/>
            <person name="Stajich J.E."/>
            <person name="Barry K."/>
            <person name="Grigoriev I.V."/>
            <person name="Crous P."/>
            <person name="Smith M.E."/>
        </authorList>
    </citation>
    <scope>NUCLEOTIDE SEQUENCE</scope>
    <source>
        <strain evidence="4">NBRC 105413</strain>
    </source>
</reference>
<dbReference type="Proteomes" id="UP001145021">
    <property type="component" value="Unassembled WGS sequence"/>
</dbReference>
<organism evidence="4 5">
    <name type="scientific">Coemansia asiatica</name>
    <dbReference type="NCBI Taxonomy" id="1052880"/>
    <lineage>
        <taxon>Eukaryota</taxon>
        <taxon>Fungi</taxon>
        <taxon>Fungi incertae sedis</taxon>
        <taxon>Zoopagomycota</taxon>
        <taxon>Kickxellomycotina</taxon>
        <taxon>Kickxellomycetes</taxon>
        <taxon>Kickxellales</taxon>
        <taxon>Kickxellaceae</taxon>
        <taxon>Coemansia</taxon>
    </lineage>
</organism>
<feature type="domain" description="Thioesterase" evidence="3">
    <location>
        <begin position="145"/>
        <end position="219"/>
    </location>
</feature>
<evidence type="ECO:0000256" key="1">
    <source>
        <dbReference type="SAM" id="MobiDB-lite"/>
    </source>
</evidence>
<dbReference type="EMBL" id="JANBOH010000080">
    <property type="protein sequence ID" value="KAJ1645976.1"/>
    <property type="molecule type" value="Genomic_DNA"/>
</dbReference>